<organism evidence="3 4">
    <name type="scientific">Cyanobacterium aponinum 0216</name>
    <dbReference type="NCBI Taxonomy" id="2676140"/>
    <lineage>
        <taxon>Bacteria</taxon>
        <taxon>Bacillati</taxon>
        <taxon>Cyanobacteriota</taxon>
        <taxon>Cyanophyceae</taxon>
        <taxon>Oscillatoriophycideae</taxon>
        <taxon>Chroococcales</taxon>
        <taxon>Geminocystaceae</taxon>
        <taxon>Cyanobacterium</taxon>
    </lineage>
</organism>
<dbReference type="Proteomes" id="UP000437131">
    <property type="component" value="Unassembled WGS sequence"/>
</dbReference>
<evidence type="ECO:0000313" key="4">
    <source>
        <dbReference type="Proteomes" id="UP000437131"/>
    </source>
</evidence>
<dbReference type="PANTHER" id="PTHR46401:SF2">
    <property type="entry name" value="GLYCOSYLTRANSFERASE WBBK-RELATED"/>
    <property type="match status" value="1"/>
</dbReference>
<reference evidence="3 4" key="1">
    <citation type="submission" date="2019-11" db="EMBL/GenBank/DDBJ databases">
        <title>Isolation of a new High Light Tolerant Cyanobacteria.</title>
        <authorList>
            <person name="Dobson Z."/>
            <person name="Vaughn N."/>
            <person name="Vaughn M."/>
            <person name="Fromme P."/>
            <person name="Mazor Y."/>
        </authorList>
    </citation>
    <scope>NUCLEOTIDE SEQUENCE [LARGE SCALE GENOMIC DNA]</scope>
    <source>
        <strain evidence="3 4">0216</strain>
    </source>
</reference>
<dbReference type="AlphaFoldDB" id="A0A844GWM2"/>
<dbReference type="InterPro" id="IPR001296">
    <property type="entry name" value="Glyco_trans_1"/>
</dbReference>
<evidence type="ECO:0000256" key="1">
    <source>
        <dbReference type="ARBA" id="ARBA00022679"/>
    </source>
</evidence>
<dbReference type="GO" id="GO:0016757">
    <property type="term" value="F:glycosyltransferase activity"/>
    <property type="evidence" value="ECO:0007669"/>
    <property type="project" value="InterPro"/>
</dbReference>
<dbReference type="SUPFAM" id="SSF53756">
    <property type="entry name" value="UDP-Glycosyltransferase/glycogen phosphorylase"/>
    <property type="match status" value="1"/>
</dbReference>
<comment type="caution">
    <text evidence="3">The sequence shown here is derived from an EMBL/GenBank/DDBJ whole genome shotgun (WGS) entry which is preliminary data.</text>
</comment>
<dbReference type="PANTHER" id="PTHR46401">
    <property type="entry name" value="GLYCOSYLTRANSFERASE WBBK-RELATED"/>
    <property type="match status" value="1"/>
</dbReference>
<sequence>MINKKVKSLKIAIALPGLHRVIRGAEVALESIAFELAKMEGLEITLFGSGYPKENHSYHFIHIDNTPREKFESWLKFPIFRSEYAYEEFTFFLNLQNKYQPKDFDLTVACSYPFINWLFTNKGGKNKPPHVFITQNGDYPACHNRKEYRFFQCDGLVCTNPEYYARNKDQWFSTLIPNGVNPDIFTPASTDRSQFNLPDDVPIVLMVSALIPSKRVTEGIKAVSQLENVHLVVCGDGSERDKVLSLGKEKMRDRFHLLQLSHSQMPDIYRMADVFLHLSLDEPFGIVYLEALSNGLPIITHKNLTSEWILENTSFLINTENEEEIVSTIKKVLASSNNIDLINQRINLVKERFSWSKISKEYLQFFKEVIVRNRK</sequence>
<protein>
    <submittedName>
        <fullName evidence="3">Glycosyltransferase</fullName>
    </submittedName>
</protein>
<dbReference type="CDD" id="cd03801">
    <property type="entry name" value="GT4_PimA-like"/>
    <property type="match status" value="1"/>
</dbReference>
<proteinExistence type="predicted"/>
<dbReference type="RefSeq" id="WP_155083496.1">
    <property type="nucleotide sequence ID" value="NZ_WMIA01000006.1"/>
</dbReference>
<dbReference type="Gene3D" id="3.40.50.2000">
    <property type="entry name" value="Glycogen Phosphorylase B"/>
    <property type="match status" value="2"/>
</dbReference>
<gene>
    <name evidence="3" type="ORF">GGC33_06620</name>
</gene>
<dbReference type="EMBL" id="WMIA01000006">
    <property type="protein sequence ID" value="MTF38595.1"/>
    <property type="molecule type" value="Genomic_DNA"/>
</dbReference>
<evidence type="ECO:0000313" key="3">
    <source>
        <dbReference type="EMBL" id="MTF38595.1"/>
    </source>
</evidence>
<accession>A0A844GWM2</accession>
<evidence type="ECO:0000259" key="2">
    <source>
        <dbReference type="Pfam" id="PF00534"/>
    </source>
</evidence>
<dbReference type="GO" id="GO:0009103">
    <property type="term" value="P:lipopolysaccharide biosynthetic process"/>
    <property type="evidence" value="ECO:0007669"/>
    <property type="project" value="TreeGrafter"/>
</dbReference>
<keyword evidence="1 3" id="KW-0808">Transferase</keyword>
<name>A0A844GWM2_9CHRO</name>
<dbReference type="Pfam" id="PF00534">
    <property type="entry name" value="Glycos_transf_1"/>
    <property type="match status" value="1"/>
</dbReference>
<feature type="domain" description="Glycosyl transferase family 1" evidence="2">
    <location>
        <begin position="190"/>
        <end position="336"/>
    </location>
</feature>